<dbReference type="EMBL" id="UOFH01000263">
    <property type="protein sequence ID" value="VAW63967.1"/>
    <property type="molecule type" value="Genomic_DNA"/>
</dbReference>
<dbReference type="AlphaFoldDB" id="A0A3B0XLD8"/>
<evidence type="ECO:0000313" key="2">
    <source>
        <dbReference type="EMBL" id="VAW63967.1"/>
    </source>
</evidence>
<evidence type="ECO:0008006" key="3">
    <source>
        <dbReference type="Google" id="ProtNLM"/>
    </source>
</evidence>
<gene>
    <name evidence="2" type="ORF">MNBD_GAMMA08-1482</name>
</gene>
<keyword evidence="1" id="KW-1133">Transmembrane helix</keyword>
<feature type="transmembrane region" description="Helical" evidence="1">
    <location>
        <begin position="177"/>
        <end position="196"/>
    </location>
</feature>
<sequence length="205" mass="22089">MKMDSMNLITTALLVCASTNIQAITFIETTDFGNTNGFRSIIGPFELGENYIQGDINALAGSSRLSSDYGDYWSVVIPSGQQITNIDIILTGITGNMRAFSSDNIIGLVPTSAGAYAQANTDGTYELTTTDPFGSLFTKGDFPFDAGRYYFGTVVPGINASAYSYEWRVTVEKISAVPIPAAIWLFCSGLLGLVGLSTRKKHQIF</sequence>
<proteinExistence type="predicted"/>
<keyword evidence="1" id="KW-0812">Transmembrane</keyword>
<reference evidence="2" key="1">
    <citation type="submission" date="2018-06" db="EMBL/GenBank/DDBJ databases">
        <authorList>
            <person name="Zhirakovskaya E."/>
        </authorList>
    </citation>
    <scope>NUCLEOTIDE SEQUENCE</scope>
</reference>
<organism evidence="2">
    <name type="scientific">hydrothermal vent metagenome</name>
    <dbReference type="NCBI Taxonomy" id="652676"/>
    <lineage>
        <taxon>unclassified sequences</taxon>
        <taxon>metagenomes</taxon>
        <taxon>ecological metagenomes</taxon>
    </lineage>
</organism>
<protein>
    <recommendedName>
        <fullName evidence="3">PEP-CTERM protein-sorting domain-containing protein</fullName>
    </recommendedName>
</protein>
<evidence type="ECO:0000256" key="1">
    <source>
        <dbReference type="SAM" id="Phobius"/>
    </source>
</evidence>
<accession>A0A3B0XLD8</accession>
<name>A0A3B0XLD8_9ZZZZ</name>
<keyword evidence="1" id="KW-0472">Membrane</keyword>